<proteinExistence type="predicted"/>
<evidence type="ECO:0000256" key="1">
    <source>
        <dbReference type="SAM" id="MobiDB-lite"/>
    </source>
</evidence>
<feature type="compositionally biased region" description="Basic residues" evidence="1">
    <location>
        <begin position="626"/>
        <end position="638"/>
    </location>
</feature>
<reference evidence="2 3" key="1">
    <citation type="submission" date="2024-02" db="EMBL/GenBank/DDBJ databases">
        <authorList>
            <person name="Chen Y."/>
            <person name="Shah S."/>
            <person name="Dougan E. K."/>
            <person name="Thang M."/>
            <person name="Chan C."/>
        </authorList>
    </citation>
    <scope>NUCLEOTIDE SEQUENCE [LARGE SCALE GENOMIC DNA]</scope>
</reference>
<evidence type="ECO:0000313" key="3">
    <source>
        <dbReference type="Proteomes" id="UP001642464"/>
    </source>
</evidence>
<protein>
    <submittedName>
        <fullName evidence="2">Uncharacterized protein</fullName>
    </submittedName>
</protein>
<dbReference type="EMBL" id="CAXAMM010017195">
    <property type="protein sequence ID" value="CAK9040595.1"/>
    <property type="molecule type" value="Genomic_DNA"/>
</dbReference>
<keyword evidence="3" id="KW-1185">Reference proteome</keyword>
<feature type="compositionally biased region" description="Low complexity" evidence="1">
    <location>
        <begin position="649"/>
        <end position="659"/>
    </location>
</feature>
<name>A0ABP0LQX8_9DINO</name>
<feature type="region of interest" description="Disordered" evidence="1">
    <location>
        <begin position="624"/>
        <end position="659"/>
    </location>
</feature>
<organism evidence="2 3">
    <name type="scientific">Durusdinium trenchii</name>
    <dbReference type="NCBI Taxonomy" id="1381693"/>
    <lineage>
        <taxon>Eukaryota</taxon>
        <taxon>Sar</taxon>
        <taxon>Alveolata</taxon>
        <taxon>Dinophyceae</taxon>
        <taxon>Suessiales</taxon>
        <taxon>Symbiodiniaceae</taxon>
        <taxon>Durusdinium</taxon>
    </lineage>
</organism>
<gene>
    <name evidence="2" type="ORF">SCF082_LOCUS23573</name>
</gene>
<sequence>MVDATPSASSATPSRGQLQYWKRKLSATFEDVKGKLGVPAFITCVSNALKDPEERSLLRRALGEQPDALKAQVAEAIAESSAKEPVVQAAVAKAAQDVIGSYARSKKLLRVPGKKTWRRVLKSAPKLKPGRKNKVNSPHLIQKVRVYLHENSNPTAKLMKVGNEVLKVYNLKRSRHKLWTTSAAMRRLMSKSVWYLHLTKHHKHFQKLKCRSDVCTYCHKYDTTILPSLRRQLDIVFGRVRNVQADYFEPLEQDWKMMRDAGKADPDDMLSLQFVSKLKTYIDTTSAKRARQRTRPGTVKFRQDLREAEGAASQTLMEQESLLQSCANHFATVRRQNRQRESLEADLPQGVVDIQLDFMQNMTWPLGPEEAQDWFWATAREQMTTLGFYCHFFAEGAEQRQYHHYISQILNHDSAFAIEFLWNLIEVCKDGSFCNVAFRQVSLNFYAEHHGKGRCDGAFGLQRRWVADWSRENTISSLEDMRQGIQHGMGQTMCIDPPPLGPSYFVKTFAPPKPQTIKKLDVSGSKFKIEYSYCVMMEKIPGGRVRAKNLIFSDRLDGDTISPLVHLEVKAEEDWRFSYRKEKPEKKPLNTDVLRRRLEYHREVNPLDGVSRRDPYLKQLLQREKRAAKRSAKQKRSKAALAVDLELDSGSSSSSSDTE</sequence>
<accession>A0ABP0LQX8</accession>
<evidence type="ECO:0000313" key="2">
    <source>
        <dbReference type="EMBL" id="CAK9040595.1"/>
    </source>
</evidence>
<dbReference type="Proteomes" id="UP001642464">
    <property type="component" value="Unassembled WGS sequence"/>
</dbReference>
<comment type="caution">
    <text evidence="2">The sequence shown here is derived from an EMBL/GenBank/DDBJ whole genome shotgun (WGS) entry which is preliminary data.</text>
</comment>